<reference evidence="19" key="1">
    <citation type="journal article" date="2018" name="Nat. Ecol. Evol.">
        <title>Shark genomes provide insights into elasmobranch evolution and the origin of vertebrates.</title>
        <authorList>
            <person name="Hara Y"/>
            <person name="Yamaguchi K"/>
            <person name="Onimaru K"/>
            <person name="Kadota M"/>
            <person name="Koyanagi M"/>
            <person name="Keeley SD"/>
            <person name="Tatsumi K"/>
            <person name="Tanaka K"/>
            <person name="Motone F"/>
            <person name="Kageyama Y"/>
            <person name="Nozu R"/>
            <person name="Adachi N"/>
            <person name="Nishimura O"/>
            <person name="Nakagawa R"/>
            <person name="Tanegashima C"/>
            <person name="Kiyatake I"/>
            <person name="Matsumoto R"/>
            <person name="Murakumo K"/>
            <person name="Nishida K"/>
            <person name="Terakita A"/>
            <person name="Kuratani S"/>
            <person name="Sato K"/>
            <person name="Hyodo S Kuraku.S."/>
        </authorList>
    </citation>
    <scope>NUCLEOTIDE SEQUENCE</scope>
</reference>
<dbReference type="InterPro" id="IPR003918">
    <property type="entry name" value="NADH_UbQ_OxRdtase"/>
</dbReference>
<dbReference type="EC" id="7.1.1.2" evidence="3 16"/>
<dbReference type="Pfam" id="PF00361">
    <property type="entry name" value="Proton_antipo_M"/>
    <property type="match status" value="1"/>
</dbReference>
<dbReference type="GO" id="GO:0042773">
    <property type="term" value="P:ATP synthesis coupled electron transport"/>
    <property type="evidence" value="ECO:0007669"/>
    <property type="project" value="InterPro"/>
</dbReference>
<feature type="transmembrane region" description="Helical" evidence="16">
    <location>
        <begin position="146"/>
        <end position="168"/>
    </location>
</feature>
<dbReference type="InterPro" id="IPR000260">
    <property type="entry name" value="NADH4_N"/>
</dbReference>
<dbReference type="GO" id="GO:0003954">
    <property type="term" value="F:NADH dehydrogenase activity"/>
    <property type="evidence" value="ECO:0007669"/>
    <property type="project" value="TreeGrafter"/>
</dbReference>
<feature type="transmembrane region" description="Helical" evidence="16">
    <location>
        <begin position="286"/>
        <end position="304"/>
    </location>
</feature>
<keyword evidence="5 16" id="KW-0813">Transport</keyword>
<evidence type="ECO:0000256" key="10">
    <source>
        <dbReference type="ARBA" id="ARBA00022989"/>
    </source>
</evidence>
<feature type="domain" description="NADH:quinone oxidoreductase/Mrp antiporter transmembrane" evidence="17">
    <location>
        <begin position="113"/>
        <end position="402"/>
    </location>
</feature>
<feature type="transmembrane region" description="Helical" evidence="16">
    <location>
        <begin position="21"/>
        <end position="42"/>
    </location>
</feature>
<feature type="transmembrane region" description="Helical" evidence="16">
    <location>
        <begin position="390"/>
        <end position="415"/>
    </location>
</feature>
<evidence type="ECO:0000256" key="9">
    <source>
        <dbReference type="ARBA" id="ARBA00022982"/>
    </source>
</evidence>
<dbReference type="GO" id="GO:0031966">
    <property type="term" value="C:mitochondrial membrane"/>
    <property type="evidence" value="ECO:0007669"/>
    <property type="project" value="UniProtKB-SubCell"/>
</dbReference>
<dbReference type="GO" id="GO:0015990">
    <property type="term" value="P:electron transport coupled proton transport"/>
    <property type="evidence" value="ECO:0007669"/>
    <property type="project" value="TreeGrafter"/>
</dbReference>
<keyword evidence="8" id="KW-1278">Translocase</keyword>
<proteinExistence type="inferred from homology"/>
<evidence type="ECO:0000256" key="14">
    <source>
        <dbReference type="ARBA" id="ARBA00023136"/>
    </source>
</evidence>
<comment type="function">
    <text evidence="16">Core subunit of the mitochondrial membrane respiratory chain NADH dehydrogenase (Complex I) which catalyzes electron transfer from NADH through the respiratory chain, using ubiquinone as an electron acceptor. Essential for the catalytic activity and assembly of complex I.</text>
</comment>
<feature type="transmembrane region" description="Helical" evidence="16">
    <location>
        <begin position="93"/>
        <end position="111"/>
    </location>
</feature>
<dbReference type="GO" id="GO:0048039">
    <property type="term" value="F:ubiquinone binding"/>
    <property type="evidence" value="ECO:0007669"/>
    <property type="project" value="TreeGrafter"/>
</dbReference>
<evidence type="ECO:0000256" key="8">
    <source>
        <dbReference type="ARBA" id="ARBA00022967"/>
    </source>
</evidence>
<feature type="transmembrane region" description="Helical" evidence="16">
    <location>
        <begin position="310"/>
        <end position="330"/>
    </location>
</feature>
<evidence type="ECO:0000256" key="16">
    <source>
        <dbReference type="RuleBase" id="RU003297"/>
    </source>
</evidence>
<evidence type="ECO:0000256" key="4">
    <source>
        <dbReference type="ARBA" id="ARBA00021006"/>
    </source>
</evidence>
<evidence type="ECO:0000259" key="18">
    <source>
        <dbReference type="Pfam" id="PF01059"/>
    </source>
</evidence>
<feature type="transmembrane region" description="Helical" evidence="16">
    <location>
        <begin position="436"/>
        <end position="458"/>
    </location>
</feature>
<geneLocation type="mitochondrion" evidence="19"/>
<evidence type="ECO:0000256" key="5">
    <source>
        <dbReference type="ARBA" id="ARBA00022448"/>
    </source>
</evidence>
<dbReference type="EMBL" id="AP019520">
    <property type="protein sequence ID" value="BBI76388.1"/>
    <property type="molecule type" value="Genomic_DNA"/>
</dbReference>
<evidence type="ECO:0000256" key="2">
    <source>
        <dbReference type="ARBA" id="ARBA00009025"/>
    </source>
</evidence>
<evidence type="ECO:0000256" key="1">
    <source>
        <dbReference type="ARBA" id="ARBA00004225"/>
    </source>
</evidence>
<dbReference type="Pfam" id="PF01059">
    <property type="entry name" value="Oxidored_q5_N"/>
    <property type="match status" value="1"/>
</dbReference>
<name>A0A455VKJ5_SCYTO</name>
<feature type="transmembrane region" description="Helical" evidence="16">
    <location>
        <begin position="195"/>
        <end position="217"/>
    </location>
</feature>
<keyword evidence="9 16" id="KW-0249">Electron transport</keyword>
<keyword evidence="12 16" id="KW-0830">Ubiquinone</keyword>
<keyword evidence="7 16" id="KW-0812">Transmembrane</keyword>
<evidence type="ECO:0000256" key="6">
    <source>
        <dbReference type="ARBA" id="ARBA00022660"/>
    </source>
</evidence>
<evidence type="ECO:0000256" key="13">
    <source>
        <dbReference type="ARBA" id="ARBA00023128"/>
    </source>
</evidence>
<feature type="transmembrane region" description="Helical" evidence="16">
    <location>
        <begin position="117"/>
        <end position="134"/>
    </location>
</feature>
<keyword evidence="10 16" id="KW-1133">Transmembrane helix</keyword>
<gene>
    <name evidence="19" type="primary">ND4</name>
</gene>
<feature type="transmembrane region" description="Helical" evidence="16">
    <location>
        <begin position="258"/>
        <end position="279"/>
    </location>
</feature>
<feature type="transmembrane region" description="Helical" evidence="16">
    <location>
        <begin position="62"/>
        <end position="81"/>
    </location>
</feature>
<accession>A0A455VKJ5</accession>
<feature type="domain" description="NADH:ubiquinone oxidoreductase chain 4 N-terminal" evidence="18">
    <location>
        <begin position="1"/>
        <end position="110"/>
    </location>
</feature>
<dbReference type="InterPro" id="IPR001750">
    <property type="entry name" value="ND/Mrp_TM"/>
</dbReference>
<keyword evidence="13 16" id="KW-0496">Mitochondrion</keyword>
<dbReference type="InterPro" id="IPR010227">
    <property type="entry name" value="NADH_Q_OxRdtase_chainM/4"/>
</dbReference>
<evidence type="ECO:0000256" key="15">
    <source>
        <dbReference type="ARBA" id="ARBA00049551"/>
    </source>
</evidence>
<feature type="transmembrane region" description="Helical" evidence="16">
    <location>
        <begin position="351"/>
        <end position="370"/>
    </location>
</feature>
<dbReference type="PRINTS" id="PR01437">
    <property type="entry name" value="NUOXDRDTASE4"/>
</dbReference>
<dbReference type="PANTHER" id="PTHR43507">
    <property type="entry name" value="NADH-UBIQUINONE OXIDOREDUCTASE CHAIN 4"/>
    <property type="match status" value="1"/>
</dbReference>
<protein>
    <recommendedName>
        <fullName evidence="4 16">NADH-ubiquinone oxidoreductase chain 4</fullName>
        <ecNumber evidence="3 16">7.1.1.2</ecNumber>
    </recommendedName>
</protein>
<keyword evidence="11 16" id="KW-0520">NAD</keyword>
<dbReference type="AlphaFoldDB" id="A0A455VKJ5"/>
<evidence type="ECO:0000256" key="12">
    <source>
        <dbReference type="ARBA" id="ARBA00023075"/>
    </source>
</evidence>
<evidence type="ECO:0000256" key="3">
    <source>
        <dbReference type="ARBA" id="ARBA00012944"/>
    </source>
</evidence>
<organism evidence="19">
    <name type="scientific">Scyliorhinus torazame</name>
    <name type="common">Cloudy catshark</name>
    <name type="synonym">Catulus torazame</name>
    <dbReference type="NCBI Taxonomy" id="75743"/>
    <lineage>
        <taxon>Eukaryota</taxon>
        <taxon>Metazoa</taxon>
        <taxon>Chordata</taxon>
        <taxon>Craniata</taxon>
        <taxon>Vertebrata</taxon>
        <taxon>Chondrichthyes</taxon>
        <taxon>Elasmobranchii</taxon>
        <taxon>Galeomorphii</taxon>
        <taxon>Galeoidea</taxon>
        <taxon>Carcharhiniformes</taxon>
        <taxon>Scyliorhinidae</taxon>
        <taxon>Scyliorhinus</taxon>
    </lineage>
</organism>
<feature type="transmembrane region" description="Helical" evidence="16">
    <location>
        <begin position="229"/>
        <end position="252"/>
    </location>
</feature>
<dbReference type="PANTHER" id="PTHR43507:SF20">
    <property type="entry name" value="NADH-UBIQUINONE OXIDOREDUCTASE CHAIN 4"/>
    <property type="match status" value="1"/>
</dbReference>
<evidence type="ECO:0000259" key="17">
    <source>
        <dbReference type="Pfam" id="PF00361"/>
    </source>
</evidence>
<comment type="similarity">
    <text evidence="2 16">Belongs to the complex I subunit 4 family.</text>
</comment>
<dbReference type="GO" id="GO:0008137">
    <property type="term" value="F:NADH dehydrogenase (ubiquinone) activity"/>
    <property type="evidence" value="ECO:0007669"/>
    <property type="project" value="UniProtKB-UniRule"/>
</dbReference>
<reference evidence="19" key="2">
    <citation type="submission" date="2019-02" db="EMBL/GenBank/DDBJ databases">
        <authorList>
            <person name="Hara Y."/>
            <person name="Kuraku S."/>
        </authorList>
    </citation>
    <scope>NUCLEOTIDE SEQUENCE</scope>
</reference>
<evidence type="ECO:0000313" key="19">
    <source>
        <dbReference type="EMBL" id="BBI76388.1"/>
    </source>
</evidence>
<dbReference type="NCBIfam" id="TIGR01972">
    <property type="entry name" value="NDH_I_M"/>
    <property type="match status" value="1"/>
</dbReference>
<evidence type="ECO:0000256" key="11">
    <source>
        <dbReference type="ARBA" id="ARBA00023027"/>
    </source>
</evidence>
<keyword evidence="6 16" id="KW-0679">Respiratory chain</keyword>
<sequence length="460" mass="52214">MLKILIPTIMLFPTTWFLNKKWLWTAITTYSLLIALLSLLWFKWTMDTGWEFSNHYLAVDPLSAPLLILTCWLLPLMILASQKHIAPEPLIRQRMYISLLISLQVFLIMAFSATEMILFYIMFEATLIPTLIIITRWGNQTERLNAGIYFLFYTLIGSLPLLIALLFMQNDLNTLSMFIIQYSHLPNPPSWANKFWWSACLIAFLVKMPLYGVHLWLPKAHVEAPIAGSMILAAVLLKLGGYGMMRIIIMLNPTTKDMAYPFIILAIWGIVMTSSICLRQTDLKSLIAYSSVSHMGLVAAAILIQTPWSFAGATTLMIAHGLISSALFCLANTNYERIHSRTLLMARGMQIILPLMMTWWLLTNLANLALPPSLNLIGELLIITSLFNWSNWTIVLTGAGVLITASYSLYMFLMTQRGLAPGHLMNLNPSYTREHLLLTLHLLPILLLILKPELIWGWTL</sequence>
<comment type="catalytic activity">
    <reaction evidence="15 16">
        <text>a ubiquinone + NADH + 5 H(+)(in) = a ubiquinol + NAD(+) + 4 H(+)(out)</text>
        <dbReference type="Rhea" id="RHEA:29091"/>
        <dbReference type="Rhea" id="RHEA-COMP:9565"/>
        <dbReference type="Rhea" id="RHEA-COMP:9566"/>
        <dbReference type="ChEBI" id="CHEBI:15378"/>
        <dbReference type="ChEBI" id="CHEBI:16389"/>
        <dbReference type="ChEBI" id="CHEBI:17976"/>
        <dbReference type="ChEBI" id="CHEBI:57540"/>
        <dbReference type="ChEBI" id="CHEBI:57945"/>
        <dbReference type="EC" id="7.1.1.2"/>
    </reaction>
</comment>
<keyword evidence="14 16" id="KW-0472">Membrane</keyword>
<evidence type="ECO:0000256" key="7">
    <source>
        <dbReference type="ARBA" id="ARBA00022692"/>
    </source>
</evidence>
<comment type="subcellular location">
    <subcellularLocation>
        <location evidence="1 16">Mitochondrion membrane</location>
        <topology evidence="1 16">Multi-pass membrane protein</topology>
    </subcellularLocation>
</comment>